<evidence type="ECO:0000313" key="2">
    <source>
        <dbReference type="EMBL" id="SFQ28568.1"/>
    </source>
</evidence>
<dbReference type="GO" id="GO:0030655">
    <property type="term" value="P:beta-lactam antibiotic catabolic process"/>
    <property type="evidence" value="ECO:0007669"/>
    <property type="project" value="InterPro"/>
</dbReference>
<dbReference type="InterPro" id="IPR045155">
    <property type="entry name" value="Beta-lactam_cat"/>
</dbReference>
<dbReference type="AlphaFoldDB" id="A0A1I5X9B8"/>
<protein>
    <submittedName>
        <fullName evidence="2">Beta-lactamase class A</fullName>
    </submittedName>
</protein>
<reference evidence="2 3" key="1">
    <citation type="submission" date="2016-10" db="EMBL/GenBank/DDBJ databases">
        <authorList>
            <person name="de Groot N.N."/>
        </authorList>
    </citation>
    <scope>NUCLEOTIDE SEQUENCE [LARGE SCALE GENOMIC DNA]</scope>
    <source>
        <strain evidence="2 3">DSM 20581</strain>
    </source>
</reference>
<dbReference type="OrthoDB" id="9775096at2"/>
<proteinExistence type="predicted"/>
<keyword evidence="3" id="KW-1185">Reference proteome</keyword>
<feature type="domain" description="Beta-lactamase class A catalytic" evidence="1">
    <location>
        <begin position="25"/>
        <end position="233"/>
    </location>
</feature>
<evidence type="ECO:0000259" key="1">
    <source>
        <dbReference type="Pfam" id="PF13354"/>
    </source>
</evidence>
<dbReference type="GO" id="GO:0046677">
    <property type="term" value="P:response to antibiotic"/>
    <property type="evidence" value="ECO:0007669"/>
    <property type="project" value="InterPro"/>
</dbReference>
<dbReference type="SUPFAM" id="SSF56601">
    <property type="entry name" value="beta-lactamase/transpeptidase-like"/>
    <property type="match status" value="1"/>
</dbReference>
<accession>A0A1I5X9B8</accession>
<organism evidence="2 3">
    <name type="scientific">Desemzia incerta</name>
    <dbReference type="NCBI Taxonomy" id="82801"/>
    <lineage>
        <taxon>Bacteria</taxon>
        <taxon>Bacillati</taxon>
        <taxon>Bacillota</taxon>
        <taxon>Bacilli</taxon>
        <taxon>Lactobacillales</taxon>
        <taxon>Carnobacteriaceae</taxon>
        <taxon>Desemzia</taxon>
    </lineage>
</organism>
<sequence length="259" mass="29889">MEWKKELEKLNEKYESLPTKGLVISDGETLFSFHEEKLFSAANLIKLPIYLYYYEHAVYGQLDILEEISVPSQGRISGKGVLHLLPEIEVWTVEELLKAMIAVSDHEATNQLIAHVGLNPIQEWIETKEWKEDVKLRRYLMDYASGLVNEMSPQGAVAVLKEIIQLGEKNPDWQKRIEFPLLNQQFRTGLPGSLTEKEIPVLEILNKTDEDKTVLHDAALFRYKEKNIYVAAMTQEAENEAQVYAWMQEIGKHIFQSVE</sequence>
<evidence type="ECO:0000313" key="3">
    <source>
        <dbReference type="Proteomes" id="UP000199136"/>
    </source>
</evidence>
<dbReference type="PANTHER" id="PTHR35333:SF4">
    <property type="entry name" value="SLR0121 PROTEIN"/>
    <property type="match status" value="1"/>
</dbReference>
<dbReference type="EMBL" id="FOXW01000004">
    <property type="protein sequence ID" value="SFQ28568.1"/>
    <property type="molecule type" value="Genomic_DNA"/>
</dbReference>
<dbReference type="InterPro" id="IPR000871">
    <property type="entry name" value="Beta-lactam_class-A"/>
</dbReference>
<gene>
    <name evidence="2" type="ORF">SAMN04488506_1286</name>
</gene>
<dbReference type="Pfam" id="PF13354">
    <property type="entry name" value="Beta-lactamase2"/>
    <property type="match status" value="1"/>
</dbReference>
<name>A0A1I5X9B8_9LACT</name>
<dbReference type="Gene3D" id="3.40.710.10">
    <property type="entry name" value="DD-peptidase/beta-lactamase superfamily"/>
    <property type="match status" value="1"/>
</dbReference>
<dbReference type="GO" id="GO:0008800">
    <property type="term" value="F:beta-lactamase activity"/>
    <property type="evidence" value="ECO:0007669"/>
    <property type="project" value="InterPro"/>
</dbReference>
<dbReference type="STRING" id="82801.SAMN04488506_1286"/>
<dbReference type="Proteomes" id="UP000199136">
    <property type="component" value="Unassembled WGS sequence"/>
</dbReference>
<dbReference type="InterPro" id="IPR012338">
    <property type="entry name" value="Beta-lactam/transpept-like"/>
</dbReference>
<dbReference type="PANTHER" id="PTHR35333">
    <property type="entry name" value="BETA-LACTAMASE"/>
    <property type="match status" value="1"/>
</dbReference>
<dbReference type="RefSeq" id="WP_092480338.1">
    <property type="nucleotide sequence ID" value="NZ_FOXW01000004.1"/>
</dbReference>